<evidence type="ECO:0000313" key="2">
    <source>
        <dbReference type="Proteomes" id="UP001162501"/>
    </source>
</evidence>
<reference evidence="1" key="1">
    <citation type="submission" date="2023-05" db="EMBL/GenBank/DDBJ databases">
        <authorList>
            <consortium name="ELIXIR-Norway"/>
        </authorList>
    </citation>
    <scope>NUCLEOTIDE SEQUENCE</scope>
</reference>
<dbReference type="Proteomes" id="UP001162501">
    <property type="component" value="Chromosome 19"/>
</dbReference>
<accession>A0AC59YQ89</accession>
<sequence length="72" mass="7903">MELSPRAPSPLRWTSGQRSAGHRKRLLCPHFSLLQRLPAGALRQARSSQPGRSPVSRSPSPDGPEERKLPPA</sequence>
<feature type="non-terminal residue" evidence="1">
    <location>
        <position position="72"/>
    </location>
</feature>
<protein>
    <submittedName>
        <fullName evidence="1">Uncharacterized protein</fullName>
    </submittedName>
</protein>
<proteinExistence type="predicted"/>
<evidence type="ECO:0000313" key="1">
    <source>
        <dbReference type="EMBL" id="CAM9880427.1"/>
    </source>
</evidence>
<organism evidence="1 2">
    <name type="scientific">Rangifer tarandus platyrhynchus</name>
    <name type="common">Svalbard reindeer</name>
    <dbReference type="NCBI Taxonomy" id="3082113"/>
    <lineage>
        <taxon>Eukaryota</taxon>
        <taxon>Metazoa</taxon>
        <taxon>Chordata</taxon>
        <taxon>Craniata</taxon>
        <taxon>Vertebrata</taxon>
        <taxon>Euteleostomi</taxon>
        <taxon>Mammalia</taxon>
        <taxon>Eutheria</taxon>
        <taxon>Laurasiatheria</taxon>
        <taxon>Artiodactyla</taxon>
        <taxon>Ruminantia</taxon>
        <taxon>Pecora</taxon>
        <taxon>Cervidae</taxon>
        <taxon>Odocoileinae</taxon>
        <taxon>Rangifer</taxon>
    </lineage>
</organism>
<gene>
    <name evidence="1" type="ORF">MRATA1EN22A_LOCUS8796</name>
</gene>
<dbReference type="EMBL" id="OX596103">
    <property type="protein sequence ID" value="CAM9880427.1"/>
    <property type="molecule type" value="Genomic_DNA"/>
</dbReference>
<name>A0AC59YQ89_RANTA</name>
<reference evidence="1" key="2">
    <citation type="submission" date="2025-03" db="EMBL/GenBank/DDBJ databases">
        <authorList>
            <consortium name="ELIXIR-Norway"/>
            <consortium name="Elixir Norway"/>
        </authorList>
    </citation>
    <scope>NUCLEOTIDE SEQUENCE</scope>
</reference>